<dbReference type="PANTHER" id="PTHR24256">
    <property type="entry name" value="TRYPTASE-RELATED"/>
    <property type="match status" value="1"/>
</dbReference>
<keyword evidence="8" id="KW-0720">Serine protease</keyword>
<dbReference type="EMBL" id="JAJJHW010003409">
    <property type="protein sequence ID" value="KAH8358830.1"/>
    <property type="molecule type" value="Genomic_DNA"/>
</dbReference>
<evidence type="ECO:0000313" key="10">
    <source>
        <dbReference type="EMBL" id="KAH8358830.1"/>
    </source>
</evidence>
<accession>A0AAD4JSN7</accession>
<dbReference type="PRINTS" id="PR00722">
    <property type="entry name" value="CHYMOTRYPSIN"/>
</dbReference>
<keyword evidence="8" id="KW-0645">Protease</keyword>
<dbReference type="SUPFAM" id="SSF50494">
    <property type="entry name" value="Trypsin-like serine proteases"/>
    <property type="match status" value="1"/>
</dbReference>
<evidence type="ECO:0000256" key="6">
    <source>
        <dbReference type="ARBA" id="ARBA00023180"/>
    </source>
</evidence>
<dbReference type="GO" id="GO:0004252">
    <property type="term" value="F:serine-type endopeptidase activity"/>
    <property type="evidence" value="ECO:0007669"/>
    <property type="project" value="InterPro"/>
</dbReference>
<dbReference type="FunFam" id="2.40.10.10:FF:000028">
    <property type="entry name" value="Serine protease easter"/>
    <property type="match status" value="1"/>
</dbReference>
<keyword evidence="6" id="KW-0325">Glycoprotein</keyword>
<reference evidence="10" key="1">
    <citation type="journal article" date="2021" name="Mol. Ecol. Resour.">
        <title>Phylogenomic analyses of the genus Drosophila reveals genomic signals of climate adaptation.</title>
        <authorList>
            <person name="Li F."/>
            <person name="Rane R.V."/>
            <person name="Luria V."/>
            <person name="Xiong Z."/>
            <person name="Chen J."/>
            <person name="Li Z."/>
            <person name="Catullo R.A."/>
            <person name="Griffin P.C."/>
            <person name="Schiffer M."/>
            <person name="Pearce S."/>
            <person name="Lee S.F."/>
            <person name="McElroy K."/>
            <person name="Stocker A."/>
            <person name="Shirriffs J."/>
            <person name="Cockerell F."/>
            <person name="Coppin C."/>
            <person name="Sgro C.M."/>
            <person name="Karger A."/>
            <person name="Cain J.W."/>
            <person name="Weber J.A."/>
            <person name="Santpere G."/>
            <person name="Kirschner M.W."/>
            <person name="Hoffmann A.A."/>
            <person name="Oakeshott J.G."/>
            <person name="Zhang G."/>
        </authorList>
    </citation>
    <scope>NUCLEOTIDE SEQUENCE</scope>
    <source>
        <strain evidence="10">BGI-SZ-2011g</strain>
    </source>
</reference>
<dbReference type="InterPro" id="IPR033116">
    <property type="entry name" value="TRYPSIN_SER"/>
</dbReference>
<organism evidence="10 11">
    <name type="scientific">Drosophila rubida</name>
    <dbReference type="NCBI Taxonomy" id="30044"/>
    <lineage>
        <taxon>Eukaryota</taxon>
        <taxon>Metazoa</taxon>
        <taxon>Ecdysozoa</taxon>
        <taxon>Arthropoda</taxon>
        <taxon>Hexapoda</taxon>
        <taxon>Insecta</taxon>
        <taxon>Pterygota</taxon>
        <taxon>Neoptera</taxon>
        <taxon>Endopterygota</taxon>
        <taxon>Diptera</taxon>
        <taxon>Brachycera</taxon>
        <taxon>Muscomorpha</taxon>
        <taxon>Ephydroidea</taxon>
        <taxon>Drosophilidae</taxon>
        <taxon>Drosophila</taxon>
    </lineage>
</organism>
<dbReference type="InterPro" id="IPR009003">
    <property type="entry name" value="Peptidase_S1_PA"/>
</dbReference>
<evidence type="ECO:0000256" key="8">
    <source>
        <dbReference type="RuleBase" id="RU363034"/>
    </source>
</evidence>
<keyword evidence="5" id="KW-1015">Disulfide bond</keyword>
<keyword evidence="1" id="KW-0479">Metal-binding</keyword>
<dbReference type="Proteomes" id="UP001200034">
    <property type="component" value="Unassembled WGS sequence"/>
</dbReference>
<keyword evidence="2" id="KW-0732">Signal</keyword>
<evidence type="ECO:0000256" key="3">
    <source>
        <dbReference type="ARBA" id="ARBA00022837"/>
    </source>
</evidence>
<dbReference type="InterPro" id="IPR018114">
    <property type="entry name" value="TRYPSIN_HIS"/>
</dbReference>
<dbReference type="InterPro" id="IPR001314">
    <property type="entry name" value="Peptidase_S1A"/>
</dbReference>
<comment type="similarity">
    <text evidence="7">Belongs to the peptidase S1 family. CLIP subfamily.</text>
</comment>
<evidence type="ECO:0000259" key="9">
    <source>
        <dbReference type="PROSITE" id="PS50240"/>
    </source>
</evidence>
<keyword evidence="3" id="KW-0106">Calcium</keyword>
<feature type="domain" description="Peptidase S1" evidence="9">
    <location>
        <begin position="76"/>
        <end position="323"/>
    </location>
</feature>
<dbReference type="Gene3D" id="2.40.10.10">
    <property type="entry name" value="Trypsin-like serine proteases"/>
    <property type="match status" value="2"/>
</dbReference>
<dbReference type="GO" id="GO:0006508">
    <property type="term" value="P:proteolysis"/>
    <property type="evidence" value="ECO:0007669"/>
    <property type="project" value="UniProtKB-KW"/>
</dbReference>
<dbReference type="CDD" id="cd00190">
    <property type="entry name" value="Tryp_SPc"/>
    <property type="match status" value="1"/>
</dbReference>
<comment type="caution">
    <text evidence="10">The sequence shown here is derived from an EMBL/GenBank/DDBJ whole genome shotgun (WGS) entry which is preliminary data.</text>
</comment>
<keyword evidence="11" id="KW-1185">Reference proteome</keyword>
<dbReference type="InterPro" id="IPR051487">
    <property type="entry name" value="Ser/Thr_Proteases_Immune/Dev"/>
</dbReference>
<gene>
    <name evidence="10" type="ORF">KR093_002780</name>
</gene>
<sequence>MSAHCHNCDTSEACVALLDCPQLMYSSPSVRESHRCNKTKKFCCPILAESRFDAPQEDAKFPEDCGTTPWYEVDRVVGGTEVQPDEFSWLVSLEYGNIISGICGGSIVNARYVLTAAHCVTGKGIDDLGGLKSVRVGNFTEQLKCDYGTEGCQQYQRFRIDEVIVHRGYIVNFVERIVNDIALVRLKTRIEFTSMLKPICLPIGTDRNIPEATSSTPLVVTGWGRTSIRTDNVAKRAVSMPMWTQDRCLQDPRRDETLICTGVAGKGSCHGDSGGPVMYQFENKRMVLEGIVSYGFKECALPSLPGVATRVRSFGSWIERNMRMN</sequence>
<name>A0AAD4JSN7_9MUSC</name>
<dbReference type="InterPro" id="IPR001254">
    <property type="entry name" value="Trypsin_dom"/>
</dbReference>
<evidence type="ECO:0000256" key="7">
    <source>
        <dbReference type="ARBA" id="ARBA00024195"/>
    </source>
</evidence>
<dbReference type="GO" id="GO:0046872">
    <property type="term" value="F:metal ion binding"/>
    <property type="evidence" value="ECO:0007669"/>
    <property type="project" value="UniProtKB-KW"/>
</dbReference>
<evidence type="ECO:0000256" key="4">
    <source>
        <dbReference type="ARBA" id="ARBA00023145"/>
    </source>
</evidence>
<dbReference type="PROSITE" id="PS00134">
    <property type="entry name" value="TRYPSIN_HIS"/>
    <property type="match status" value="1"/>
</dbReference>
<dbReference type="AlphaFoldDB" id="A0AAD4JSN7"/>
<evidence type="ECO:0000256" key="5">
    <source>
        <dbReference type="ARBA" id="ARBA00023157"/>
    </source>
</evidence>
<proteinExistence type="inferred from homology"/>
<protein>
    <recommendedName>
        <fullName evidence="9">Peptidase S1 domain-containing protein</fullName>
    </recommendedName>
</protein>
<dbReference type="SMART" id="SM00020">
    <property type="entry name" value="Tryp_SPc"/>
    <property type="match status" value="1"/>
</dbReference>
<dbReference type="PROSITE" id="PS00135">
    <property type="entry name" value="TRYPSIN_SER"/>
    <property type="match status" value="1"/>
</dbReference>
<evidence type="ECO:0000256" key="2">
    <source>
        <dbReference type="ARBA" id="ARBA00022729"/>
    </source>
</evidence>
<dbReference type="Pfam" id="PF00089">
    <property type="entry name" value="Trypsin"/>
    <property type="match status" value="1"/>
</dbReference>
<keyword evidence="4" id="KW-0865">Zymogen</keyword>
<evidence type="ECO:0000256" key="1">
    <source>
        <dbReference type="ARBA" id="ARBA00022723"/>
    </source>
</evidence>
<evidence type="ECO:0000313" key="11">
    <source>
        <dbReference type="Proteomes" id="UP001200034"/>
    </source>
</evidence>
<dbReference type="PROSITE" id="PS50240">
    <property type="entry name" value="TRYPSIN_DOM"/>
    <property type="match status" value="1"/>
</dbReference>
<keyword evidence="8" id="KW-0378">Hydrolase</keyword>
<dbReference type="InterPro" id="IPR043504">
    <property type="entry name" value="Peptidase_S1_PA_chymotrypsin"/>
</dbReference>